<dbReference type="PROSITE" id="PS00107">
    <property type="entry name" value="PROTEIN_KINASE_ATP"/>
    <property type="match status" value="1"/>
</dbReference>
<feature type="compositionally biased region" description="Acidic residues" evidence="16">
    <location>
        <begin position="551"/>
        <end position="562"/>
    </location>
</feature>
<evidence type="ECO:0000256" key="13">
    <source>
        <dbReference type="ARBA" id="ARBA00048329"/>
    </source>
</evidence>
<keyword evidence="8 14" id="KW-0547">Nucleotide-binding</keyword>
<keyword evidence="15" id="KW-0175">Coiled coil</keyword>
<dbReference type="Gene3D" id="1.10.510.10">
    <property type="entry name" value="Transferase(Phosphotransferase) domain 1"/>
    <property type="match status" value="1"/>
</dbReference>
<evidence type="ECO:0000256" key="5">
    <source>
        <dbReference type="ARBA" id="ARBA00022527"/>
    </source>
</evidence>
<feature type="region of interest" description="Disordered" evidence="16">
    <location>
        <begin position="392"/>
        <end position="428"/>
    </location>
</feature>
<feature type="coiled-coil region" evidence="15">
    <location>
        <begin position="626"/>
        <end position="659"/>
    </location>
</feature>
<comment type="catalytic activity">
    <reaction evidence="12">
        <text>L-threonyl-[protein] + ATP = O-phospho-L-threonyl-[protein] + ADP + H(+)</text>
        <dbReference type="Rhea" id="RHEA:46608"/>
        <dbReference type="Rhea" id="RHEA-COMP:11060"/>
        <dbReference type="Rhea" id="RHEA-COMP:11605"/>
        <dbReference type="ChEBI" id="CHEBI:15378"/>
        <dbReference type="ChEBI" id="CHEBI:30013"/>
        <dbReference type="ChEBI" id="CHEBI:30616"/>
        <dbReference type="ChEBI" id="CHEBI:61977"/>
        <dbReference type="ChEBI" id="CHEBI:456216"/>
        <dbReference type="EC" id="2.7.11.25"/>
    </reaction>
</comment>
<evidence type="ECO:0000256" key="7">
    <source>
        <dbReference type="ARBA" id="ARBA00022723"/>
    </source>
</evidence>
<feature type="compositionally biased region" description="Polar residues" evidence="16">
    <location>
        <begin position="683"/>
        <end position="698"/>
    </location>
</feature>
<dbReference type="EMBL" id="GBXI01003821">
    <property type="protein sequence ID" value="JAD10471.1"/>
    <property type="molecule type" value="Transcribed_RNA"/>
</dbReference>
<evidence type="ECO:0000256" key="11">
    <source>
        <dbReference type="ARBA" id="ARBA00022842"/>
    </source>
</evidence>
<dbReference type="AlphaFoldDB" id="A0A0A1XII8"/>
<evidence type="ECO:0000256" key="16">
    <source>
        <dbReference type="SAM" id="MobiDB-lite"/>
    </source>
</evidence>
<dbReference type="GO" id="GO:0006950">
    <property type="term" value="P:response to stress"/>
    <property type="evidence" value="ECO:0007669"/>
    <property type="project" value="UniProtKB-ARBA"/>
</dbReference>
<dbReference type="GO" id="GO:0004709">
    <property type="term" value="F:MAP kinase kinase kinase activity"/>
    <property type="evidence" value="ECO:0007669"/>
    <property type="project" value="UniProtKB-EC"/>
</dbReference>
<evidence type="ECO:0000256" key="4">
    <source>
        <dbReference type="ARBA" id="ARBA00017660"/>
    </source>
</evidence>
<reference evidence="20" key="1">
    <citation type="submission" date="2014-11" db="EMBL/GenBank/DDBJ databases">
        <authorList>
            <person name="Geib S."/>
        </authorList>
    </citation>
    <scope>NUCLEOTIDE SEQUENCE</scope>
</reference>
<evidence type="ECO:0000256" key="2">
    <source>
        <dbReference type="ARBA" id="ARBA00006529"/>
    </source>
</evidence>
<dbReference type="EMBL" id="GBXI01003520">
    <property type="protein sequence ID" value="JAD10772.1"/>
    <property type="molecule type" value="Transcribed_RNA"/>
</dbReference>
<evidence type="ECO:0000256" key="3">
    <source>
        <dbReference type="ARBA" id="ARBA00012406"/>
    </source>
</evidence>
<dbReference type="PRINTS" id="PR00109">
    <property type="entry name" value="TYRKINASE"/>
</dbReference>
<dbReference type="GO" id="GO:0006955">
    <property type="term" value="P:immune response"/>
    <property type="evidence" value="ECO:0007669"/>
    <property type="project" value="TreeGrafter"/>
</dbReference>
<evidence type="ECO:0000256" key="8">
    <source>
        <dbReference type="ARBA" id="ARBA00022741"/>
    </source>
</evidence>
<dbReference type="GO" id="GO:0007254">
    <property type="term" value="P:JNK cascade"/>
    <property type="evidence" value="ECO:0007669"/>
    <property type="project" value="TreeGrafter"/>
</dbReference>
<feature type="compositionally biased region" description="Polar residues" evidence="16">
    <location>
        <begin position="1"/>
        <end position="15"/>
    </location>
</feature>
<organism evidence="20">
    <name type="scientific">Zeugodacus cucurbitae</name>
    <name type="common">Melon fruit fly</name>
    <name type="synonym">Bactrocera cucurbitae</name>
    <dbReference type="NCBI Taxonomy" id="28588"/>
    <lineage>
        <taxon>Eukaryota</taxon>
        <taxon>Metazoa</taxon>
        <taxon>Ecdysozoa</taxon>
        <taxon>Arthropoda</taxon>
        <taxon>Hexapoda</taxon>
        <taxon>Insecta</taxon>
        <taxon>Pterygota</taxon>
        <taxon>Neoptera</taxon>
        <taxon>Endopterygota</taxon>
        <taxon>Diptera</taxon>
        <taxon>Brachycera</taxon>
        <taxon>Muscomorpha</taxon>
        <taxon>Tephritoidea</taxon>
        <taxon>Tephritidae</taxon>
        <taxon>Zeugodacus</taxon>
        <taxon>Zeugodacus</taxon>
    </lineage>
</organism>
<feature type="region of interest" description="Disordered" evidence="16">
    <location>
        <begin position="681"/>
        <end position="703"/>
    </location>
</feature>
<dbReference type="EC" id="2.7.11.25" evidence="3"/>
<dbReference type="EMBL" id="GBXI01012142">
    <property type="protein sequence ID" value="JAD02150.1"/>
    <property type="molecule type" value="Transcribed_RNA"/>
</dbReference>
<comment type="cofactor">
    <cofactor evidence="1">
        <name>Mg(2+)</name>
        <dbReference type="ChEBI" id="CHEBI:18420"/>
    </cofactor>
</comment>
<keyword evidence="7" id="KW-0479">Metal-binding</keyword>
<evidence type="ECO:0000256" key="14">
    <source>
        <dbReference type="PROSITE-ProRule" id="PRU10141"/>
    </source>
</evidence>
<dbReference type="InterPro" id="IPR000719">
    <property type="entry name" value="Prot_kinase_dom"/>
</dbReference>
<evidence type="ECO:0000313" key="20">
    <source>
        <dbReference type="EMBL" id="JAD10772.1"/>
    </source>
</evidence>
<evidence type="ECO:0000256" key="15">
    <source>
        <dbReference type="SAM" id="Coils"/>
    </source>
</evidence>
<accession>A0A0A1XII8</accession>
<feature type="compositionally biased region" description="Polar residues" evidence="16">
    <location>
        <begin position="392"/>
        <end position="404"/>
    </location>
</feature>
<keyword evidence="9 20" id="KW-0418">Kinase</keyword>
<dbReference type="InterPro" id="IPR008271">
    <property type="entry name" value="Ser/Thr_kinase_AS"/>
</dbReference>
<dbReference type="GO" id="GO:0043123">
    <property type="term" value="P:positive regulation of canonical NF-kappaB signal transduction"/>
    <property type="evidence" value="ECO:0007669"/>
    <property type="project" value="TreeGrafter"/>
</dbReference>
<dbReference type="PANTHER" id="PTHR46716:SF1">
    <property type="entry name" value="MITOGEN-ACTIVATED PROTEIN KINASE KINASE KINASE 7"/>
    <property type="match status" value="1"/>
</dbReference>
<evidence type="ECO:0000256" key="6">
    <source>
        <dbReference type="ARBA" id="ARBA00022679"/>
    </source>
</evidence>
<protein>
    <recommendedName>
        <fullName evidence="4">Mitogen-activated protein kinase kinase kinase 7</fullName>
        <ecNumber evidence="3">2.7.11.25</ecNumber>
    </recommendedName>
</protein>
<dbReference type="GO" id="GO:0019899">
    <property type="term" value="F:enzyme binding"/>
    <property type="evidence" value="ECO:0007669"/>
    <property type="project" value="UniProtKB-ARBA"/>
</dbReference>
<dbReference type="PANTHER" id="PTHR46716">
    <property type="entry name" value="MITOGEN-ACTIVATED PROTEIN KINASE KINASE KINASE 7"/>
    <property type="match status" value="1"/>
</dbReference>
<dbReference type="Pfam" id="PF00069">
    <property type="entry name" value="Pkinase"/>
    <property type="match status" value="1"/>
</dbReference>
<dbReference type="InterPro" id="IPR011009">
    <property type="entry name" value="Kinase-like_dom_sf"/>
</dbReference>
<dbReference type="SMART" id="SM00220">
    <property type="entry name" value="S_TKc"/>
    <property type="match status" value="1"/>
</dbReference>
<feature type="compositionally biased region" description="Polar residues" evidence="16">
    <location>
        <begin position="418"/>
        <end position="428"/>
    </location>
</feature>
<proteinExistence type="inferred from homology"/>
<name>A0A0A1XII8_ZEUCU</name>
<gene>
    <name evidence="20" type="primary">Tak1_0</name>
    <name evidence="19" type="synonym">Tak1_1</name>
    <name evidence="18" type="synonym">Tak1_3</name>
    <name evidence="19" type="ORF">g.20276</name>
    <name evidence="20" type="ORF">g.20279</name>
    <name evidence="18" type="ORF">g.20280</name>
</gene>
<keyword evidence="10 14" id="KW-0067">ATP-binding</keyword>
<evidence type="ECO:0000313" key="18">
    <source>
        <dbReference type="EMBL" id="JAD02150.1"/>
    </source>
</evidence>
<dbReference type="GO" id="GO:0043410">
    <property type="term" value="P:positive regulation of MAPK cascade"/>
    <property type="evidence" value="ECO:0007669"/>
    <property type="project" value="UniProtKB-ARBA"/>
</dbReference>
<dbReference type="InterPro" id="IPR017441">
    <property type="entry name" value="Protein_kinase_ATP_BS"/>
</dbReference>
<dbReference type="FunFam" id="1.10.510.10:FF:000143">
    <property type="entry name" value="Mitogen-activated protein kinase kinase kinase 7"/>
    <property type="match status" value="1"/>
</dbReference>
<dbReference type="PROSITE" id="PS00108">
    <property type="entry name" value="PROTEIN_KINASE_ST"/>
    <property type="match status" value="1"/>
</dbReference>
<keyword evidence="5" id="KW-0723">Serine/threonine-protein kinase</keyword>
<dbReference type="InterPro" id="IPR001245">
    <property type="entry name" value="Ser-Thr/Tyr_kinase_cat_dom"/>
</dbReference>
<reference evidence="20" key="2">
    <citation type="journal article" date="2015" name="Gigascience">
        <title>Reconstructing a comprehensive transcriptome assembly of a white-pupal translocated strain of the pest fruit fly Bactrocera cucurbitae.</title>
        <authorList>
            <person name="Sim S.B."/>
            <person name="Calla B."/>
            <person name="Hall B."/>
            <person name="DeRego T."/>
            <person name="Geib S.M."/>
        </authorList>
    </citation>
    <scope>NUCLEOTIDE SEQUENCE</scope>
</reference>
<evidence type="ECO:0000256" key="1">
    <source>
        <dbReference type="ARBA" id="ARBA00001946"/>
    </source>
</evidence>
<dbReference type="PROSITE" id="PS50011">
    <property type="entry name" value="PROTEIN_KINASE_DOM"/>
    <property type="match status" value="1"/>
</dbReference>
<dbReference type="Gene3D" id="3.30.200.20">
    <property type="entry name" value="Phosphorylase Kinase, domain 1"/>
    <property type="match status" value="1"/>
</dbReference>
<evidence type="ECO:0000256" key="10">
    <source>
        <dbReference type="ARBA" id="ARBA00022840"/>
    </source>
</evidence>
<dbReference type="SUPFAM" id="SSF56112">
    <property type="entry name" value="Protein kinase-like (PK-like)"/>
    <property type="match status" value="1"/>
</dbReference>
<feature type="region of interest" description="Disordered" evidence="16">
    <location>
        <begin position="1"/>
        <end position="24"/>
    </location>
</feature>
<keyword evidence="11" id="KW-0460">Magnesium</keyword>
<evidence type="ECO:0000256" key="12">
    <source>
        <dbReference type="ARBA" id="ARBA00047559"/>
    </source>
</evidence>
<feature type="binding site" evidence="14">
    <location>
        <position position="127"/>
    </location>
    <ligand>
        <name>ATP</name>
        <dbReference type="ChEBI" id="CHEBI:30616"/>
    </ligand>
</feature>
<dbReference type="GO" id="GO:0009893">
    <property type="term" value="P:positive regulation of metabolic process"/>
    <property type="evidence" value="ECO:0007669"/>
    <property type="project" value="UniProtKB-ARBA"/>
</dbReference>
<dbReference type="GO" id="GO:0046872">
    <property type="term" value="F:metal ion binding"/>
    <property type="evidence" value="ECO:0007669"/>
    <property type="project" value="UniProtKB-KW"/>
</dbReference>
<evidence type="ECO:0000313" key="19">
    <source>
        <dbReference type="EMBL" id="JAD10471.1"/>
    </source>
</evidence>
<feature type="compositionally biased region" description="Low complexity" evidence="16">
    <location>
        <begin position="405"/>
        <end position="417"/>
    </location>
</feature>
<feature type="region of interest" description="Disordered" evidence="16">
    <location>
        <begin position="548"/>
        <end position="583"/>
    </location>
</feature>
<comment type="catalytic activity">
    <reaction evidence="13">
        <text>L-seryl-[protein] + ATP = O-phospho-L-seryl-[protein] + ADP + H(+)</text>
        <dbReference type="Rhea" id="RHEA:17989"/>
        <dbReference type="Rhea" id="RHEA-COMP:9863"/>
        <dbReference type="Rhea" id="RHEA-COMP:11604"/>
        <dbReference type="ChEBI" id="CHEBI:15378"/>
        <dbReference type="ChEBI" id="CHEBI:29999"/>
        <dbReference type="ChEBI" id="CHEBI:30616"/>
        <dbReference type="ChEBI" id="CHEBI:83421"/>
        <dbReference type="ChEBI" id="CHEBI:456216"/>
        <dbReference type="EC" id="2.7.11.25"/>
    </reaction>
</comment>
<evidence type="ECO:0000256" key="9">
    <source>
        <dbReference type="ARBA" id="ARBA00022777"/>
    </source>
</evidence>
<comment type="similarity">
    <text evidence="2">Belongs to the protein kinase superfamily. STE Ser/Thr protein kinase family. MAP kinase kinase kinase subfamily.</text>
</comment>
<sequence length="715" mass="79917">MAELENTTDQMTVGTNAEDVASQDNLTTAADVVSTSPSLNSENSNSNAAEQVVTTPKTKAVTINAPSPPSTLSKPALTTYLPCITEGLEQFKPIIPFEELILEEKIGHGSFGVVYKVKWQERRVAAKEFMANPDQAEAIETEVRQLSRVSHPNIIELYAISANQQSIYLIMEFMEGGSLHTFLHGKVKPYYSTAHAMSWACQCAEGVAYLHAMKPKPLIHRDLKPLNLLLTNKGRHLKICDFGTVADQATKMTNNRGTAVYMAPEVFSSCKYDEKCDVFSWATVLWVVLTRQQPFAEITNAYSIQWQIHKGHRPPMNPKIPQPIQNLMQACWLKEPAERPPMAQVLTFMKRVTADLPGADEPLEYEFKHLQIVCTDSTQSTDSYQLDFSSLRSTENSNSTSLDLTPTNTADHTNTTDSSITPTNSTEGYSNFIVPTTTNTPTAHIAGLTCWDAIPEESESSLSQQEATADMFNMTPSPSASKRYETIRNGITQTANFNMNPLTIDVDPRAWELFRAKNDGKEGLTVTETKPMITSTSMAERDFNDAATHEDVDDNDDSDDPPLAEMLDPELQPEQPIADNEESQAIYREHRRLAKEYLRVDTRLYYAQDFKEKIIQGLDPEERQKKQEMLRKIKEKQELLELYNNLKQQRENLLAEQARSAVRPSGANVTQQQMDLLAGNARVTPSSGGVGAQQQQPQEMLADDGWVVIQPNQNA</sequence>
<evidence type="ECO:0000259" key="17">
    <source>
        <dbReference type="PROSITE" id="PS50011"/>
    </source>
</evidence>
<dbReference type="GO" id="GO:0005524">
    <property type="term" value="F:ATP binding"/>
    <property type="evidence" value="ECO:0007669"/>
    <property type="project" value="UniProtKB-UniRule"/>
</dbReference>
<feature type="domain" description="Protein kinase" evidence="17">
    <location>
        <begin position="100"/>
        <end position="352"/>
    </location>
</feature>
<keyword evidence="6" id="KW-0808">Transferase</keyword>